<accession>A0A0R2EQZ6</accession>
<dbReference type="AlphaFoldDB" id="A0A0R2EQZ6"/>
<comment type="caution">
    <text evidence="2">The sequence shown here is derived from an EMBL/GenBank/DDBJ whole genome shotgun (WGS) entry which is preliminary data.</text>
</comment>
<dbReference type="Gene3D" id="3.40.50.300">
    <property type="entry name" value="P-loop containing nucleotide triphosphate hydrolases"/>
    <property type="match status" value="1"/>
</dbReference>
<dbReference type="InterPro" id="IPR003593">
    <property type="entry name" value="AAA+_ATPase"/>
</dbReference>
<proteinExistence type="predicted"/>
<evidence type="ECO:0000259" key="1">
    <source>
        <dbReference type="SMART" id="SM00382"/>
    </source>
</evidence>
<keyword evidence="3" id="KW-1185">Reference proteome</keyword>
<evidence type="ECO:0000313" key="3">
    <source>
        <dbReference type="Proteomes" id="UP000051442"/>
    </source>
</evidence>
<dbReference type="SUPFAM" id="SSF52540">
    <property type="entry name" value="P-loop containing nucleoside triphosphate hydrolases"/>
    <property type="match status" value="1"/>
</dbReference>
<dbReference type="InterPro" id="IPR018647">
    <property type="entry name" value="SLFN_3-like_DNA/RNA_helicase"/>
</dbReference>
<dbReference type="InterPro" id="IPR027417">
    <property type="entry name" value="P-loop_NTPase"/>
</dbReference>
<name>A0A0R2EQZ6_9LACO</name>
<sequence>MISNEAHVKLAPHQSLTPEQETLVQHIHHFITSHITDEQPAIFVIHGDAGTGKSVILSEVFYQLQQARRNPDSPLYQTTNYFLVNHPELLKVYRQIAGELPQELKKDFQRPTSLINQCHKHQTGFDVGVIDEAHLLLSQPDHYNNFYGQNQLLELIKLAKVLIIVFDERQVLRLKTYWTKARLQQLLAPYHQEWFHLTTQFRMQADDQVINWIDHFTGDQRLLPITPSFFNNYDFRVFDDAEIMRQAIVHQNNQVGLSRVVATTGYPSTLDGGKHYIHEGRFKLPWDQYNYTVTPWAEIPETINEVGSIYTCQGFDLNYVGLILGPPITLAADQQHLQIDPTKITDVEAFKKRDDLTDPNELNHAKITLVLNAINVLMKRGVRGLYLFAHDKQLRTVLTAMYTNAIKD</sequence>
<gene>
    <name evidence="2" type="ORF">FD14_GL003000</name>
</gene>
<reference evidence="2 3" key="1">
    <citation type="journal article" date="2015" name="Genome Announc.">
        <title>Expanding the biotechnology potential of lactobacilli through comparative genomics of 213 strains and associated genera.</title>
        <authorList>
            <person name="Sun Z."/>
            <person name="Harris H.M."/>
            <person name="McCann A."/>
            <person name="Guo C."/>
            <person name="Argimon S."/>
            <person name="Zhang W."/>
            <person name="Yang X."/>
            <person name="Jeffery I.B."/>
            <person name="Cooney J.C."/>
            <person name="Kagawa T.F."/>
            <person name="Liu W."/>
            <person name="Song Y."/>
            <person name="Salvetti E."/>
            <person name="Wrobel A."/>
            <person name="Rasinkangas P."/>
            <person name="Parkhill J."/>
            <person name="Rea M.C."/>
            <person name="O'Sullivan O."/>
            <person name="Ritari J."/>
            <person name="Douillard F.P."/>
            <person name="Paul Ross R."/>
            <person name="Yang R."/>
            <person name="Briner A.E."/>
            <person name="Felis G.E."/>
            <person name="de Vos W.M."/>
            <person name="Barrangou R."/>
            <person name="Klaenhammer T.R."/>
            <person name="Caufield P.W."/>
            <person name="Cui Y."/>
            <person name="Zhang H."/>
            <person name="O'Toole P.W."/>
        </authorList>
    </citation>
    <scope>NUCLEOTIDE SEQUENCE [LARGE SCALE GENOMIC DNA]</scope>
    <source>
        <strain evidence="2 3">DSM 23365</strain>
    </source>
</reference>
<dbReference type="Proteomes" id="UP000051442">
    <property type="component" value="Unassembled WGS sequence"/>
</dbReference>
<dbReference type="PATRIC" id="fig|1423804.4.peg.3227"/>
<dbReference type="EMBL" id="AYZM01000180">
    <property type="protein sequence ID" value="KRN15180.1"/>
    <property type="molecule type" value="Genomic_DNA"/>
</dbReference>
<dbReference type="SMART" id="SM00382">
    <property type="entry name" value="AAA"/>
    <property type="match status" value="1"/>
</dbReference>
<feature type="domain" description="AAA+ ATPase" evidence="1">
    <location>
        <begin position="39"/>
        <end position="176"/>
    </location>
</feature>
<dbReference type="STRING" id="1423804.FD14_GL003000"/>
<dbReference type="Pfam" id="PF09848">
    <property type="entry name" value="SLFN-g3_helicase"/>
    <property type="match status" value="1"/>
</dbReference>
<evidence type="ECO:0000313" key="2">
    <source>
        <dbReference type="EMBL" id="KRN15180.1"/>
    </source>
</evidence>
<protein>
    <recommendedName>
        <fullName evidence="1">AAA+ ATPase domain-containing protein</fullName>
    </recommendedName>
</protein>
<organism evidence="2 3">
    <name type="scientific">Secundilactobacillus similis DSM 23365 = JCM 2765</name>
    <dbReference type="NCBI Taxonomy" id="1423804"/>
    <lineage>
        <taxon>Bacteria</taxon>
        <taxon>Bacillati</taxon>
        <taxon>Bacillota</taxon>
        <taxon>Bacilli</taxon>
        <taxon>Lactobacillales</taxon>
        <taxon>Lactobacillaceae</taxon>
        <taxon>Secundilactobacillus</taxon>
    </lineage>
</organism>